<dbReference type="InterPro" id="IPR019734">
    <property type="entry name" value="TPR_rpt"/>
</dbReference>
<dbReference type="PANTHER" id="PTHR44749:SF1">
    <property type="entry name" value="TETRATRICOPEPTIDE-LIKE HELICAL DOMAIN-CONTAINING PROTEIN"/>
    <property type="match status" value="1"/>
</dbReference>
<accession>A0A968GFP7</accession>
<dbReference type="PROSITE" id="PS50005">
    <property type="entry name" value="TPR"/>
    <property type="match status" value="2"/>
</dbReference>
<name>A0A968GFP7_9SPIO</name>
<feature type="repeat" description="TPR" evidence="1">
    <location>
        <begin position="59"/>
        <end position="92"/>
    </location>
</feature>
<dbReference type="InterPro" id="IPR011990">
    <property type="entry name" value="TPR-like_helical_dom_sf"/>
</dbReference>
<dbReference type="Gene3D" id="1.25.40.10">
    <property type="entry name" value="Tetratricopeptide repeat domain"/>
    <property type="match status" value="2"/>
</dbReference>
<evidence type="ECO:0000256" key="1">
    <source>
        <dbReference type="PROSITE-ProRule" id="PRU00339"/>
    </source>
</evidence>
<dbReference type="SMART" id="SM00028">
    <property type="entry name" value="TPR"/>
    <property type="match status" value="4"/>
</dbReference>
<dbReference type="Proteomes" id="UP000752013">
    <property type="component" value="Unassembled WGS sequence"/>
</dbReference>
<evidence type="ECO:0008006" key="4">
    <source>
        <dbReference type="Google" id="ProtNLM"/>
    </source>
</evidence>
<dbReference type="RefSeq" id="WP_167703370.1">
    <property type="nucleotide sequence ID" value="NZ_CP118168.1"/>
</dbReference>
<dbReference type="PANTHER" id="PTHR44749">
    <property type="entry name" value="SUPPRESSOR OF RPS4-RLD 1"/>
    <property type="match status" value="1"/>
</dbReference>
<dbReference type="SUPFAM" id="SSF48452">
    <property type="entry name" value="TPR-like"/>
    <property type="match status" value="1"/>
</dbReference>
<keyword evidence="1" id="KW-0802">TPR repeat</keyword>
<keyword evidence="3" id="KW-1185">Reference proteome</keyword>
<evidence type="ECO:0000313" key="2">
    <source>
        <dbReference type="EMBL" id="NIZ46931.1"/>
    </source>
</evidence>
<dbReference type="EMBL" id="JAATLK010000001">
    <property type="protein sequence ID" value="NIZ46931.1"/>
    <property type="molecule type" value="Genomic_DNA"/>
</dbReference>
<protein>
    <recommendedName>
        <fullName evidence="4">Tetratricopeptide repeat protein</fullName>
    </recommendedName>
</protein>
<comment type="caution">
    <text evidence="2">The sequence shown here is derived from an EMBL/GenBank/DDBJ whole genome shotgun (WGS) entry which is preliminary data.</text>
</comment>
<sequence>MKLIMIFLQILVIGSVYAVTPKEYAQRLYMHGSAYHAEGNLVRARNHYEYALEIYPLEKRIYASLSYLYLEIGLAHRGIETLSRAIELFPKDTELLYHRAYFYTLTHREDLALKDWDRIIVLDKKNIEARWQRGHYHLKAEEYQDALDDFRMLDRYDTDPSKISTFFLAQTLQILEQYDAAAKKFMEYADAVEHHGSYWHPIGEAYFYIAQNLRLAGKEKEASFYYGKAIDAKLWPGITPSQRVEAQKYSDHYLSLVK</sequence>
<dbReference type="AlphaFoldDB" id="A0A968GFP7"/>
<dbReference type="GO" id="GO:0045892">
    <property type="term" value="P:negative regulation of DNA-templated transcription"/>
    <property type="evidence" value="ECO:0007669"/>
    <property type="project" value="InterPro"/>
</dbReference>
<reference evidence="2" key="1">
    <citation type="submission" date="2020-03" db="EMBL/GenBank/DDBJ databases">
        <title>Spirochaetal bacteria isolated from arthropods constitute a novel genus Entomospira genus novum within the order Spirochaetales.</title>
        <authorList>
            <person name="Grana-Miraglia L."/>
            <person name="Sikutova S."/>
            <person name="Fingerle V."/>
            <person name="Sing A."/>
            <person name="Castillo-Ramirez S."/>
            <person name="Margos G."/>
            <person name="Rudolf I."/>
        </authorList>
    </citation>
    <scope>NUCLEOTIDE SEQUENCE</scope>
    <source>
        <strain evidence="2">BR208</strain>
    </source>
</reference>
<gene>
    <name evidence="2" type="ORF">HCT46_03245</name>
</gene>
<feature type="repeat" description="TPR" evidence="1">
    <location>
        <begin position="25"/>
        <end position="58"/>
    </location>
</feature>
<organism evidence="2 3">
    <name type="scientific">Entomospira nematocerorum</name>
    <dbReference type="NCBI Taxonomy" id="2719987"/>
    <lineage>
        <taxon>Bacteria</taxon>
        <taxon>Pseudomonadati</taxon>
        <taxon>Spirochaetota</taxon>
        <taxon>Spirochaetia</taxon>
        <taxon>Spirochaetales</taxon>
        <taxon>Spirochaetaceae</taxon>
        <taxon>Entomospira</taxon>
    </lineage>
</organism>
<evidence type="ECO:0000313" key="3">
    <source>
        <dbReference type="Proteomes" id="UP000752013"/>
    </source>
</evidence>
<proteinExistence type="predicted"/>
<dbReference type="InterPro" id="IPR044650">
    <property type="entry name" value="SRFR1-like"/>
</dbReference>